<organism evidence="2 3">
    <name type="scientific">Micromonospora echinofusca</name>
    <dbReference type="NCBI Taxonomy" id="47858"/>
    <lineage>
        <taxon>Bacteria</taxon>
        <taxon>Bacillati</taxon>
        <taxon>Actinomycetota</taxon>
        <taxon>Actinomycetes</taxon>
        <taxon>Micromonosporales</taxon>
        <taxon>Micromonosporaceae</taxon>
        <taxon>Micromonospora</taxon>
    </lineage>
</organism>
<gene>
    <name evidence="2" type="ORF">GSF22_07590</name>
</gene>
<name>A0ABS3VMV7_MICEH</name>
<dbReference type="EMBL" id="WVUH01000040">
    <property type="protein sequence ID" value="MBO4205868.1"/>
    <property type="molecule type" value="Genomic_DNA"/>
</dbReference>
<proteinExistence type="predicted"/>
<keyword evidence="1" id="KW-1133">Transmembrane helix</keyword>
<feature type="transmembrane region" description="Helical" evidence="1">
    <location>
        <begin position="315"/>
        <end position="336"/>
    </location>
</feature>
<protein>
    <recommendedName>
        <fullName evidence="4">Ig-like domain (Group 3)</fullName>
    </recommendedName>
</protein>
<keyword evidence="1" id="KW-0812">Transmembrane</keyword>
<evidence type="ECO:0008006" key="4">
    <source>
        <dbReference type="Google" id="ProtNLM"/>
    </source>
</evidence>
<reference evidence="2 3" key="1">
    <citation type="submission" date="2019-12" db="EMBL/GenBank/DDBJ databases">
        <title>Whole genome sequencing of endophytic Actinobacterium Micromonospora sp. MPMI6T.</title>
        <authorList>
            <person name="Evv R."/>
            <person name="Podile A.R."/>
        </authorList>
    </citation>
    <scope>NUCLEOTIDE SEQUENCE [LARGE SCALE GENOMIC DNA]</scope>
    <source>
        <strain evidence="2 3">MPMI6</strain>
    </source>
</reference>
<sequence length="355" mass="36989">MHLTDESGVEESTGMDGVSTPLALLQRVSAGARQTAGAELALSSGTAQDGVWSATIQVPSTWDGQWQVTRVVASDTFGNKLDVDPRTQSQSASLRVTGTHQPALTLTFVPDPVLGDGRLTMQGRAYYVDTGAGIPDLGLFIGVDNTCVEGRNSPNATTNAAGLYSKTFSGNLNNALHCVGIPRPSNISRSPEYIAYQGAFPRVKYKVQASAGREALALGQKLTISGRVIPVLGGATVQLQQLVNGTWRTVRTSSATAGEFTLTITPEAAGQHSYRVYLPVREDDALSGVSRTLSVRVTSGDPGGDDGGLPVTGPALPPLVGAATGLMIAGAALMIVGRRRRGQRYDNPAAPTGTT</sequence>
<evidence type="ECO:0000313" key="2">
    <source>
        <dbReference type="EMBL" id="MBO4205868.1"/>
    </source>
</evidence>
<comment type="caution">
    <text evidence="2">The sequence shown here is derived from an EMBL/GenBank/DDBJ whole genome shotgun (WGS) entry which is preliminary data.</text>
</comment>
<keyword evidence="1" id="KW-0472">Membrane</keyword>
<dbReference type="RefSeq" id="WP_208812262.1">
    <property type="nucleotide sequence ID" value="NZ_WVUH01000040.1"/>
</dbReference>
<keyword evidence="3" id="KW-1185">Reference proteome</keyword>
<evidence type="ECO:0000256" key="1">
    <source>
        <dbReference type="SAM" id="Phobius"/>
    </source>
</evidence>
<accession>A0ABS3VMV7</accession>
<evidence type="ECO:0000313" key="3">
    <source>
        <dbReference type="Proteomes" id="UP000823521"/>
    </source>
</evidence>
<dbReference type="Proteomes" id="UP000823521">
    <property type="component" value="Unassembled WGS sequence"/>
</dbReference>